<dbReference type="Proteomes" id="UP001519460">
    <property type="component" value="Unassembled WGS sequence"/>
</dbReference>
<accession>A0ABD0LE95</accession>
<gene>
    <name evidence="1" type="ORF">BaRGS_00011366</name>
</gene>
<sequence length="95" mass="10741">MASDMESLGEWVDHKETGWAKRNTDRVLLNEQVRRTHLLHEKNPTYVHRELRALKAMHSPEGVGAKEMGAISVTTEIISLVILCQMPVNANSLYS</sequence>
<keyword evidence="2" id="KW-1185">Reference proteome</keyword>
<evidence type="ECO:0000313" key="2">
    <source>
        <dbReference type="Proteomes" id="UP001519460"/>
    </source>
</evidence>
<evidence type="ECO:0000313" key="1">
    <source>
        <dbReference type="EMBL" id="KAK7497322.1"/>
    </source>
</evidence>
<dbReference type="AlphaFoldDB" id="A0ABD0LE95"/>
<comment type="caution">
    <text evidence="1">The sequence shown here is derived from an EMBL/GenBank/DDBJ whole genome shotgun (WGS) entry which is preliminary data.</text>
</comment>
<reference evidence="1 2" key="1">
    <citation type="journal article" date="2023" name="Sci. Data">
        <title>Genome assembly of the Korean intertidal mud-creeper Batillaria attramentaria.</title>
        <authorList>
            <person name="Patra A.K."/>
            <person name="Ho P.T."/>
            <person name="Jun S."/>
            <person name="Lee S.J."/>
            <person name="Kim Y."/>
            <person name="Won Y.J."/>
        </authorList>
    </citation>
    <scope>NUCLEOTIDE SEQUENCE [LARGE SCALE GENOMIC DNA]</scope>
    <source>
        <strain evidence="1">Wonlab-2016</strain>
    </source>
</reference>
<proteinExistence type="predicted"/>
<dbReference type="EMBL" id="JACVVK020000059">
    <property type="protein sequence ID" value="KAK7497322.1"/>
    <property type="molecule type" value="Genomic_DNA"/>
</dbReference>
<protein>
    <submittedName>
        <fullName evidence="1">Uncharacterized protein</fullName>
    </submittedName>
</protein>
<name>A0ABD0LE95_9CAEN</name>
<organism evidence="1 2">
    <name type="scientific">Batillaria attramentaria</name>
    <dbReference type="NCBI Taxonomy" id="370345"/>
    <lineage>
        <taxon>Eukaryota</taxon>
        <taxon>Metazoa</taxon>
        <taxon>Spiralia</taxon>
        <taxon>Lophotrochozoa</taxon>
        <taxon>Mollusca</taxon>
        <taxon>Gastropoda</taxon>
        <taxon>Caenogastropoda</taxon>
        <taxon>Sorbeoconcha</taxon>
        <taxon>Cerithioidea</taxon>
        <taxon>Batillariidae</taxon>
        <taxon>Batillaria</taxon>
    </lineage>
</organism>